<comment type="caution">
    <text evidence="3">The sequence shown here is derived from an EMBL/GenBank/DDBJ whole genome shotgun (WGS) entry which is preliminary data.</text>
</comment>
<accession>A0A6A6KMX6</accession>
<dbReference type="AlphaFoldDB" id="A0A6A6KMX6"/>
<evidence type="ECO:0000313" key="3">
    <source>
        <dbReference type="EMBL" id="KAF2289844.1"/>
    </source>
</evidence>
<dbReference type="PANTHER" id="PTHR48047">
    <property type="entry name" value="GLYCOSYLTRANSFERASE"/>
    <property type="match status" value="1"/>
</dbReference>
<name>A0A6A6KMX6_HEVBR</name>
<evidence type="ECO:0000313" key="4">
    <source>
        <dbReference type="Proteomes" id="UP000467840"/>
    </source>
</evidence>
<sequence length="134" mass="15330">MIQNMDAFNEQIIVAEQVTYGIIINSFKELKLAYIQEIKKVKGNKVWCIGPISLYDKNNLDKLHKGDKASIEVSECFKCLIHSTQVVDVMKIGVRVGTEFIVLWGQEEKVGVLVTREAITRAIDRLMDERDEDE</sequence>
<keyword evidence="2" id="KW-0808">Transferase</keyword>
<proteinExistence type="inferred from homology"/>
<evidence type="ECO:0000256" key="1">
    <source>
        <dbReference type="ARBA" id="ARBA00009995"/>
    </source>
</evidence>
<keyword evidence="2" id="KW-0328">Glycosyltransferase</keyword>
<evidence type="ECO:0000256" key="2">
    <source>
        <dbReference type="ARBA" id="ARBA00022676"/>
    </source>
</evidence>
<dbReference type="SUPFAM" id="SSF53756">
    <property type="entry name" value="UDP-Glycosyltransferase/glycogen phosphorylase"/>
    <property type="match status" value="1"/>
</dbReference>
<protein>
    <submittedName>
        <fullName evidence="3">Uncharacterized protein</fullName>
    </submittedName>
</protein>
<gene>
    <name evidence="3" type="ORF">GH714_038881</name>
</gene>
<comment type="similarity">
    <text evidence="1">Belongs to the UDP-glycosyltransferase family.</text>
</comment>
<dbReference type="EMBL" id="JAAGAX010000016">
    <property type="protein sequence ID" value="KAF2289844.1"/>
    <property type="molecule type" value="Genomic_DNA"/>
</dbReference>
<reference evidence="3 4" key="1">
    <citation type="journal article" date="2020" name="Mol. Plant">
        <title>The Chromosome-Based Rubber Tree Genome Provides New Insights into Spurge Genome Evolution and Rubber Biosynthesis.</title>
        <authorList>
            <person name="Liu J."/>
            <person name="Shi C."/>
            <person name="Shi C.C."/>
            <person name="Li W."/>
            <person name="Zhang Q.J."/>
            <person name="Zhang Y."/>
            <person name="Li K."/>
            <person name="Lu H.F."/>
            <person name="Shi C."/>
            <person name="Zhu S.T."/>
            <person name="Xiao Z.Y."/>
            <person name="Nan H."/>
            <person name="Yue Y."/>
            <person name="Zhu X.G."/>
            <person name="Wu Y."/>
            <person name="Hong X.N."/>
            <person name="Fan G.Y."/>
            <person name="Tong Y."/>
            <person name="Zhang D."/>
            <person name="Mao C.L."/>
            <person name="Liu Y.L."/>
            <person name="Hao S.J."/>
            <person name="Liu W.Q."/>
            <person name="Lv M.Q."/>
            <person name="Zhang H.B."/>
            <person name="Liu Y."/>
            <person name="Hu-Tang G.R."/>
            <person name="Wang J.P."/>
            <person name="Wang J.H."/>
            <person name="Sun Y.H."/>
            <person name="Ni S.B."/>
            <person name="Chen W.B."/>
            <person name="Zhang X.C."/>
            <person name="Jiao Y.N."/>
            <person name="Eichler E.E."/>
            <person name="Li G.H."/>
            <person name="Liu X."/>
            <person name="Gao L.Z."/>
        </authorList>
    </citation>
    <scope>NUCLEOTIDE SEQUENCE [LARGE SCALE GENOMIC DNA]</scope>
    <source>
        <strain evidence="4">cv. GT1</strain>
        <tissue evidence="3">Leaf</tissue>
    </source>
</reference>
<dbReference type="PANTHER" id="PTHR48047:SF241">
    <property type="entry name" value="GLYCOSYLTRANSFERASE"/>
    <property type="match status" value="1"/>
</dbReference>
<keyword evidence="4" id="KW-1185">Reference proteome</keyword>
<dbReference type="GO" id="GO:0035251">
    <property type="term" value="F:UDP-glucosyltransferase activity"/>
    <property type="evidence" value="ECO:0007669"/>
    <property type="project" value="TreeGrafter"/>
</dbReference>
<organism evidence="3 4">
    <name type="scientific">Hevea brasiliensis</name>
    <name type="common">Para rubber tree</name>
    <name type="synonym">Siphonia brasiliensis</name>
    <dbReference type="NCBI Taxonomy" id="3981"/>
    <lineage>
        <taxon>Eukaryota</taxon>
        <taxon>Viridiplantae</taxon>
        <taxon>Streptophyta</taxon>
        <taxon>Embryophyta</taxon>
        <taxon>Tracheophyta</taxon>
        <taxon>Spermatophyta</taxon>
        <taxon>Magnoliopsida</taxon>
        <taxon>eudicotyledons</taxon>
        <taxon>Gunneridae</taxon>
        <taxon>Pentapetalae</taxon>
        <taxon>rosids</taxon>
        <taxon>fabids</taxon>
        <taxon>Malpighiales</taxon>
        <taxon>Euphorbiaceae</taxon>
        <taxon>Crotonoideae</taxon>
        <taxon>Micrandreae</taxon>
        <taxon>Hevea</taxon>
    </lineage>
</organism>
<dbReference type="Gene3D" id="3.40.50.2000">
    <property type="entry name" value="Glycogen Phosphorylase B"/>
    <property type="match status" value="1"/>
</dbReference>
<dbReference type="Proteomes" id="UP000467840">
    <property type="component" value="Chromosome 8"/>
</dbReference>